<organism evidence="1 2">
    <name type="scientific">Mucilaginibacter calamicampi</name>
    <dbReference type="NCBI Taxonomy" id="1302352"/>
    <lineage>
        <taxon>Bacteria</taxon>
        <taxon>Pseudomonadati</taxon>
        <taxon>Bacteroidota</taxon>
        <taxon>Sphingobacteriia</taxon>
        <taxon>Sphingobacteriales</taxon>
        <taxon>Sphingobacteriaceae</taxon>
        <taxon>Mucilaginibacter</taxon>
    </lineage>
</organism>
<evidence type="ECO:0008006" key="3">
    <source>
        <dbReference type="Google" id="ProtNLM"/>
    </source>
</evidence>
<sequence>MGDNANNGVKLSFNSQHIPIFFVQLGNHVNLFLDKILLQAQHSNGKENVYVLADKNLHLYRDFNCIDVSKYLHGREFDSLYQHHSSNKYSFEKACFDRWFIINDVVNDLNIDYFFHADCDVLITEDLNPTYAHLLQHNYDGSVMYFEHDGKTITSGHSSFWSKKLLGDFCNFVSEKYADGAAFNEILNVTRSGFFLGNKNVSDMIFLDIFRRSTILKTLNLFSLEDEGIGFDFNLNVSSNGWRKFFKINKIYGIKAITRANKSVYAEEVDNGTRFKFYTLHFQGYITKSLIPKYITYGSSIDNVQNTLLAYFTFTKRRLILKKNWLRDKLKIKK</sequence>
<protein>
    <recommendedName>
        <fullName evidence="3">Nucleotide-diphospho-sugar transferase</fullName>
    </recommendedName>
</protein>
<evidence type="ECO:0000313" key="2">
    <source>
        <dbReference type="Proteomes" id="UP001596958"/>
    </source>
</evidence>
<dbReference type="Proteomes" id="UP001596958">
    <property type="component" value="Unassembled WGS sequence"/>
</dbReference>
<reference evidence="2" key="1">
    <citation type="journal article" date="2019" name="Int. J. Syst. Evol. Microbiol.">
        <title>The Global Catalogue of Microorganisms (GCM) 10K type strain sequencing project: providing services to taxonomists for standard genome sequencing and annotation.</title>
        <authorList>
            <consortium name="The Broad Institute Genomics Platform"/>
            <consortium name="The Broad Institute Genome Sequencing Center for Infectious Disease"/>
            <person name="Wu L."/>
            <person name="Ma J."/>
        </authorList>
    </citation>
    <scope>NUCLEOTIDE SEQUENCE [LARGE SCALE GENOMIC DNA]</scope>
    <source>
        <strain evidence="2">CCUG 63418</strain>
    </source>
</reference>
<gene>
    <name evidence="1" type="ORF">ACFQZS_11450</name>
</gene>
<proteinExistence type="predicted"/>
<name>A0ABW2YWA8_9SPHI</name>
<dbReference type="EMBL" id="JBHTHU010000006">
    <property type="protein sequence ID" value="MFD0750758.1"/>
    <property type="molecule type" value="Genomic_DNA"/>
</dbReference>
<keyword evidence="2" id="KW-1185">Reference proteome</keyword>
<dbReference type="RefSeq" id="WP_377100305.1">
    <property type="nucleotide sequence ID" value="NZ_JBHTHU010000006.1"/>
</dbReference>
<accession>A0ABW2YWA8</accession>
<comment type="caution">
    <text evidence="1">The sequence shown here is derived from an EMBL/GenBank/DDBJ whole genome shotgun (WGS) entry which is preliminary data.</text>
</comment>
<evidence type="ECO:0000313" key="1">
    <source>
        <dbReference type="EMBL" id="MFD0750758.1"/>
    </source>
</evidence>